<protein>
    <submittedName>
        <fullName evidence="2">Uncharacterized protein</fullName>
    </submittedName>
</protein>
<organism evidence="2 3">
    <name type="scientific">Populus trichocarpa</name>
    <name type="common">Western balsam poplar</name>
    <name type="synonym">Populus balsamifera subsp. trichocarpa</name>
    <dbReference type="NCBI Taxonomy" id="3694"/>
    <lineage>
        <taxon>Eukaryota</taxon>
        <taxon>Viridiplantae</taxon>
        <taxon>Streptophyta</taxon>
        <taxon>Embryophyta</taxon>
        <taxon>Tracheophyta</taxon>
        <taxon>Spermatophyta</taxon>
        <taxon>Magnoliopsida</taxon>
        <taxon>eudicotyledons</taxon>
        <taxon>Gunneridae</taxon>
        <taxon>Pentapetalae</taxon>
        <taxon>rosids</taxon>
        <taxon>fabids</taxon>
        <taxon>Malpighiales</taxon>
        <taxon>Salicaceae</taxon>
        <taxon>Saliceae</taxon>
        <taxon>Populus</taxon>
    </lineage>
</organism>
<proteinExistence type="predicted"/>
<sequence length="102" mass="11641">MAPPSEERQDSISFPRNHDSEIPPVQRIVSSQASIETVYRDEERHELTSANASKLTHRELDKHAKKCGEDAAEREEEALEEGRKSLISNMEIPGLQSRMERI</sequence>
<dbReference type="HOGENOM" id="CLU_2282268_0_0_1"/>
<reference evidence="2 3" key="1">
    <citation type="journal article" date="2006" name="Science">
        <title>The genome of black cottonwood, Populus trichocarpa (Torr. &amp; Gray).</title>
        <authorList>
            <person name="Tuskan G.A."/>
            <person name="Difazio S."/>
            <person name="Jansson S."/>
            <person name="Bohlmann J."/>
            <person name="Grigoriev I."/>
            <person name="Hellsten U."/>
            <person name="Putnam N."/>
            <person name="Ralph S."/>
            <person name="Rombauts S."/>
            <person name="Salamov A."/>
            <person name="Schein J."/>
            <person name="Sterck L."/>
            <person name="Aerts A."/>
            <person name="Bhalerao R.R."/>
            <person name="Bhalerao R.P."/>
            <person name="Blaudez D."/>
            <person name="Boerjan W."/>
            <person name="Brun A."/>
            <person name="Brunner A."/>
            <person name="Busov V."/>
            <person name="Campbell M."/>
            <person name="Carlson J."/>
            <person name="Chalot M."/>
            <person name="Chapman J."/>
            <person name="Chen G.L."/>
            <person name="Cooper D."/>
            <person name="Coutinho P.M."/>
            <person name="Couturier J."/>
            <person name="Covert S."/>
            <person name="Cronk Q."/>
            <person name="Cunningham R."/>
            <person name="Davis J."/>
            <person name="Degroeve S."/>
            <person name="Dejardin A."/>
            <person name="Depamphilis C."/>
            <person name="Detter J."/>
            <person name="Dirks B."/>
            <person name="Dubchak I."/>
            <person name="Duplessis S."/>
            <person name="Ehlting J."/>
            <person name="Ellis B."/>
            <person name="Gendler K."/>
            <person name="Goodstein D."/>
            <person name="Gribskov M."/>
            <person name="Grimwood J."/>
            <person name="Groover A."/>
            <person name="Gunter L."/>
            <person name="Hamberger B."/>
            <person name="Heinze B."/>
            <person name="Helariutta Y."/>
            <person name="Henrissat B."/>
            <person name="Holligan D."/>
            <person name="Holt R."/>
            <person name="Huang W."/>
            <person name="Islam-Faridi N."/>
            <person name="Jones S."/>
            <person name="Jones-Rhoades M."/>
            <person name="Jorgensen R."/>
            <person name="Joshi C."/>
            <person name="Kangasjarvi J."/>
            <person name="Karlsson J."/>
            <person name="Kelleher C."/>
            <person name="Kirkpatrick R."/>
            <person name="Kirst M."/>
            <person name="Kohler A."/>
            <person name="Kalluri U."/>
            <person name="Larimer F."/>
            <person name="Leebens-Mack J."/>
            <person name="Leple J.C."/>
            <person name="Locascio P."/>
            <person name="Lou Y."/>
            <person name="Lucas S."/>
            <person name="Martin F."/>
            <person name="Montanini B."/>
            <person name="Napoli C."/>
            <person name="Nelson D.R."/>
            <person name="Nelson C."/>
            <person name="Nieminen K."/>
            <person name="Nilsson O."/>
            <person name="Pereda V."/>
            <person name="Peter G."/>
            <person name="Philippe R."/>
            <person name="Pilate G."/>
            <person name="Poliakov A."/>
            <person name="Razumovskaya J."/>
            <person name="Richardson P."/>
            <person name="Rinaldi C."/>
            <person name="Ritland K."/>
            <person name="Rouze P."/>
            <person name="Ryaboy D."/>
            <person name="Schmutz J."/>
            <person name="Schrader J."/>
            <person name="Segerman B."/>
            <person name="Shin H."/>
            <person name="Siddiqui A."/>
            <person name="Sterky F."/>
            <person name="Terry A."/>
            <person name="Tsai C.J."/>
            <person name="Uberbacher E."/>
            <person name="Unneberg P."/>
            <person name="Vahala J."/>
            <person name="Wall K."/>
            <person name="Wessler S."/>
            <person name="Yang G."/>
            <person name="Yin T."/>
            <person name="Douglas C."/>
            <person name="Marra M."/>
            <person name="Sandberg G."/>
            <person name="Van de Peer Y."/>
            <person name="Rokhsar D."/>
        </authorList>
    </citation>
    <scope>NUCLEOTIDE SEQUENCE [LARGE SCALE GENOMIC DNA]</scope>
    <source>
        <strain evidence="3">cv. Nisqually</strain>
    </source>
</reference>
<feature type="compositionally biased region" description="Basic and acidic residues" evidence="1">
    <location>
        <begin position="56"/>
        <end position="71"/>
    </location>
</feature>
<feature type="compositionally biased region" description="Basic and acidic residues" evidence="1">
    <location>
        <begin position="1"/>
        <end position="21"/>
    </location>
</feature>
<keyword evidence="3" id="KW-1185">Reference proteome</keyword>
<evidence type="ECO:0000256" key="1">
    <source>
        <dbReference type="SAM" id="MobiDB-lite"/>
    </source>
</evidence>
<dbReference type="EMBL" id="CM009290">
    <property type="protein sequence ID" value="PNT52501.1"/>
    <property type="molecule type" value="Genomic_DNA"/>
</dbReference>
<gene>
    <name evidence="2" type="ORF">POPTR_001G034800</name>
</gene>
<accession>B9GLU6</accession>
<dbReference type="AlphaFoldDB" id="B9GLU6"/>
<feature type="region of interest" description="Disordered" evidence="1">
    <location>
        <begin position="49"/>
        <end position="102"/>
    </location>
</feature>
<evidence type="ECO:0000313" key="3">
    <source>
        <dbReference type="Proteomes" id="UP000006729"/>
    </source>
</evidence>
<feature type="region of interest" description="Disordered" evidence="1">
    <location>
        <begin position="1"/>
        <end position="26"/>
    </location>
</feature>
<dbReference type="InParanoid" id="B9GLU6"/>
<name>B9GLU6_POPTR</name>
<evidence type="ECO:0000313" key="2">
    <source>
        <dbReference type="EMBL" id="PNT52501.1"/>
    </source>
</evidence>
<dbReference type="Proteomes" id="UP000006729">
    <property type="component" value="Chromosome 1"/>
</dbReference>